<feature type="domain" description="Prolyl 4-hydroxylase alpha subunit Fe(2+) 2OG dioxygenase" evidence="1">
    <location>
        <begin position="116"/>
        <end position="211"/>
    </location>
</feature>
<dbReference type="Pfam" id="PF13640">
    <property type="entry name" value="2OG-FeII_Oxy_3"/>
    <property type="match status" value="1"/>
</dbReference>
<gene>
    <name evidence="2" type="ORF">MBOT_10090</name>
</gene>
<sequence length="271" mass="31035">MADTVFKVEELERNALNLRREFEAAEPFQHLVVDDLLNLAPAAGNAFPDISWPWWNEMRDRYQQNKRFCSDLDLIPEPFRALIRELSGPRFLRVLEQITGIKQLLPDPYLLGGGLHLSGPGGILSPHTDFHYYRALNLYRRINLLVYLNDGWTLQDGGCLSLCDKQGRAVKTVVPDWGKVVIFRTDDRSVHGFPVPVAQGKWRRSVALYYYTAAETDSFSGDETTYWREHGQQAGVVRKSRFLAYRGLLNLSRFISMWAHAVNPNVGRVGR</sequence>
<dbReference type="RefSeq" id="WP_163754906.1">
    <property type="nucleotide sequence ID" value="NZ_BLKW01000002.1"/>
</dbReference>
<evidence type="ECO:0000259" key="1">
    <source>
        <dbReference type="Pfam" id="PF13640"/>
    </source>
</evidence>
<evidence type="ECO:0000313" key="2">
    <source>
        <dbReference type="EMBL" id="GFG73644.1"/>
    </source>
</evidence>
<accession>A0A7I9XUI0</accession>
<protein>
    <recommendedName>
        <fullName evidence="1">Prolyl 4-hydroxylase alpha subunit Fe(2+) 2OG dioxygenase domain-containing protein</fullName>
    </recommendedName>
</protein>
<reference evidence="2 3" key="1">
    <citation type="journal article" date="2019" name="Emerg. Microbes Infect.">
        <title>Comprehensive subspecies identification of 175 nontuberculous mycobacteria species based on 7547 genomic profiles.</title>
        <authorList>
            <person name="Matsumoto Y."/>
            <person name="Kinjo T."/>
            <person name="Motooka D."/>
            <person name="Nabeya D."/>
            <person name="Jung N."/>
            <person name="Uechi K."/>
            <person name="Horii T."/>
            <person name="Iida T."/>
            <person name="Fujita J."/>
            <person name="Nakamura S."/>
        </authorList>
    </citation>
    <scope>NUCLEOTIDE SEQUENCE [LARGE SCALE GENOMIC DNA]</scope>
    <source>
        <strain evidence="2 3">JCM 17322</strain>
    </source>
</reference>
<evidence type="ECO:0000313" key="3">
    <source>
        <dbReference type="Proteomes" id="UP000465361"/>
    </source>
</evidence>
<organism evidence="2 3">
    <name type="scientific">Mycobacterium botniense</name>
    <dbReference type="NCBI Taxonomy" id="84962"/>
    <lineage>
        <taxon>Bacteria</taxon>
        <taxon>Bacillati</taxon>
        <taxon>Actinomycetota</taxon>
        <taxon>Actinomycetes</taxon>
        <taxon>Mycobacteriales</taxon>
        <taxon>Mycobacteriaceae</taxon>
        <taxon>Mycobacterium</taxon>
    </lineage>
</organism>
<name>A0A7I9XUI0_9MYCO</name>
<dbReference type="Gene3D" id="2.60.120.620">
    <property type="entry name" value="q2cbj1_9rhob like domain"/>
    <property type="match status" value="1"/>
</dbReference>
<keyword evidence="3" id="KW-1185">Reference proteome</keyword>
<dbReference type="InterPro" id="IPR044862">
    <property type="entry name" value="Pro_4_hyd_alph_FE2OG_OXY"/>
</dbReference>
<dbReference type="Proteomes" id="UP000465361">
    <property type="component" value="Unassembled WGS sequence"/>
</dbReference>
<comment type="caution">
    <text evidence="2">The sequence shown here is derived from an EMBL/GenBank/DDBJ whole genome shotgun (WGS) entry which is preliminary data.</text>
</comment>
<proteinExistence type="predicted"/>
<dbReference type="AlphaFoldDB" id="A0A7I9XUI0"/>
<dbReference type="EMBL" id="BLKW01000002">
    <property type="protein sequence ID" value="GFG73644.1"/>
    <property type="molecule type" value="Genomic_DNA"/>
</dbReference>